<dbReference type="Pfam" id="PF21981">
    <property type="entry name" value="RecX_HTH3"/>
    <property type="match status" value="2"/>
</dbReference>
<dbReference type="InterPro" id="IPR003783">
    <property type="entry name" value="Regulatory_RecX"/>
</dbReference>
<feature type="domain" description="RecX first three-helical" evidence="8">
    <location>
        <begin position="67"/>
        <end position="105"/>
    </location>
</feature>
<gene>
    <name evidence="5" type="primary">recX</name>
    <name evidence="9" type="ORF">J2S77_001811</name>
</gene>
<evidence type="ECO:0000256" key="5">
    <source>
        <dbReference type="HAMAP-Rule" id="MF_01114"/>
    </source>
</evidence>
<evidence type="ECO:0000256" key="1">
    <source>
        <dbReference type="ARBA" id="ARBA00004496"/>
    </source>
</evidence>
<evidence type="ECO:0000256" key="3">
    <source>
        <dbReference type="ARBA" id="ARBA00018111"/>
    </source>
</evidence>
<reference evidence="9 10" key="1">
    <citation type="submission" date="2023-07" db="EMBL/GenBank/DDBJ databases">
        <title>Genomic Encyclopedia of Type Strains, Phase IV (KMG-IV): sequencing the most valuable type-strain genomes for metagenomic binning, comparative biology and taxonomic classification.</title>
        <authorList>
            <person name="Goeker M."/>
        </authorList>
    </citation>
    <scope>NUCLEOTIDE SEQUENCE [LARGE SCALE GENOMIC DNA]</scope>
    <source>
        <strain evidence="9 10">DSM 16460</strain>
    </source>
</reference>
<comment type="function">
    <text evidence="5">Modulates RecA activity.</text>
</comment>
<name>A0ABT9VGA5_9BACI</name>
<dbReference type="Gene3D" id="1.10.10.10">
    <property type="entry name" value="Winged helix-like DNA-binding domain superfamily/Winged helix DNA-binding domain"/>
    <property type="match status" value="4"/>
</dbReference>
<keyword evidence="10" id="KW-1185">Reference proteome</keyword>
<evidence type="ECO:0000259" key="8">
    <source>
        <dbReference type="Pfam" id="PF21982"/>
    </source>
</evidence>
<protein>
    <recommendedName>
        <fullName evidence="3 5">Regulatory protein RecX</fullName>
    </recommendedName>
</protein>
<dbReference type="InterPro" id="IPR036388">
    <property type="entry name" value="WH-like_DNA-bd_sf"/>
</dbReference>
<dbReference type="NCBIfam" id="NF010733">
    <property type="entry name" value="PRK14135.1"/>
    <property type="match status" value="1"/>
</dbReference>
<evidence type="ECO:0000256" key="2">
    <source>
        <dbReference type="ARBA" id="ARBA00009695"/>
    </source>
</evidence>
<feature type="domain" description="RecX third three-helical" evidence="7">
    <location>
        <begin position="159"/>
        <end position="205"/>
    </location>
</feature>
<sequence length="272" mass="31936">MVKISKIAQQKKHQDRFNIFIERQGQEVFAFGVHEDLLVRYALRKGMELSDDDMNEIQKQDAMYKYYTLSINYLSYRMRAKSEIIDYLSKKEASQQDIDYVLNRLEQEGLVDDMAFAEVYVRSKMNTSSSGPNKIRQELKQKKLTEEQIEQGLTQYSQEDEVDKLVNLINKKMQANSKKSFREQLNQAKQAMMQKGFSREAIDIAVQSIDLSADEDDEKAAVYYQGEKAWRKYARKHEGYTLEQKVKAALFQKGFQGEHVQQFIEEKKQEES</sequence>
<dbReference type="HAMAP" id="MF_01114">
    <property type="entry name" value="RecX"/>
    <property type="match status" value="1"/>
</dbReference>
<dbReference type="Pfam" id="PF02631">
    <property type="entry name" value="RecX_HTH2"/>
    <property type="match status" value="1"/>
</dbReference>
<dbReference type="EMBL" id="JAUSTQ010000006">
    <property type="protein sequence ID" value="MDQ0159825.1"/>
    <property type="molecule type" value="Genomic_DNA"/>
</dbReference>
<evidence type="ECO:0000259" key="6">
    <source>
        <dbReference type="Pfam" id="PF02631"/>
    </source>
</evidence>
<dbReference type="PANTHER" id="PTHR33602">
    <property type="entry name" value="REGULATORY PROTEIN RECX FAMILY PROTEIN"/>
    <property type="match status" value="1"/>
</dbReference>
<comment type="subcellular location">
    <subcellularLocation>
        <location evidence="1 5">Cytoplasm</location>
    </subcellularLocation>
</comment>
<dbReference type="InterPro" id="IPR053926">
    <property type="entry name" value="RecX_HTH_1st"/>
</dbReference>
<dbReference type="RefSeq" id="WP_306976593.1">
    <property type="nucleotide sequence ID" value="NZ_JAUSTQ010000006.1"/>
</dbReference>
<evidence type="ECO:0000256" key="4">
    <source>
        <dbReference type="ARBA" id="ARBA00022490"/>
    </source>
</evidence>
<comment type="caution">
    <text evidence="9">The sequence shown here is derived from an EMBL/GenBank/DDBJ whole genome shotgun (WGS) entry which is preliminary data.</text>
</comment>
<evidence type="ECO:0000313" key="10">
    <source>
        <dbReference type="Proteomes" id="UP001224359"/>
    </source>
</evidence>
<dbReference type="Pfam" id="PF21982">
    <property type="entry name" value="RecX_HTH1"/>
    <property type="match status" value="1"/>
</dbReference>
<comment type="similarity">
    <text evidence="2 5">Belongs to the RecX family.</text>
</comment>
<accession>A0ABT9VGA5</accession>
<evidence type="ECO:0000259" key="7">
    <source>
        <dbReference type="Pfam" id="PF21981"/>
    </source>
</evidence>
<dbReference type="PANTHER" id="PTHR33602:SF1">
    <property type="entry name" value="REGULATORY PROTEIN RECX FAMILY PROTEIN"/>
    <property type="match status" value="1"/>
</dbReference>
<organism evidence="9 10">
    <name type="scientific">Alkalibacillus salilacus</name>
    <dbReference type="NCBI Taxonomy" id="284582"/>
    <lineage>
        <taxon>Bacteria</taxon>
        <taxon>Bacillati</taxon>
        <taxon>Bacillota</taxon>
        <taxon>Bacilli</taxon>
        <taxon>Bacillales</taxon>
        <taxon>Bacillaceae</taxon>
        <taxon>Alkalibacillus</taxon>
    </lineage>
</organism>
<feature type="domain" description="RecX third three-helical" evidence="7">
    <location>
        <begin position="217"/>
        <end position="264"/>
    </location>
</feature>
<keyword evidence="4 5" id="KW-0963">Cytoplasm</keyword>
<dbReference type="InterPro" id="IPR053924">
    <property type="entry name" value="RecX_HTH_2nd"/>
</dbReference>
<evidence type="ECO:0000313" key="9">
    <source>
        <dbReference type="EMBL" id="MDQ0159825.1"/>
    </source>
</evidence>
<proteinExistence type="inferred from homology"/>
<dbReference type="Proteomes" id="UP001224359">
    <property type="component" value="Unassembled WGS sequence"/>
</dbReference>
<feature type="domain" description="RecX second three-helical" evidence="6">
    <location>
        <begin position="112"/>
        <end position="153"/>
    </location>
</feature>
<dbReference type="InterPro" id="IPR053925">
    <property type="entry name" value="RecX_HTH_3rd"/>
</dbReference>